<dbReference type="InterPro" id="IPR036465">
    <property type="entry name" value="vWFA_dom_sf"/>
</dbReference>
<keyword evidence="3" id="KW-1185">Reference proteome</keyword>
<dbReference type="SUPFAM" id="SSF53300">
    <property type="entry name" value="vWA-like"/>
    <property type="match status" value="1"/>
</dbReference>
<dbReference type="KEGG" id="slf:JEQ17_37825"/>
<evidence type="ECO:0000259" key="1">
    <source>
        <dbReference type="Pfam" id="PF01882"/>
    </source>
</evidence>
<accession>A0A7T7L184</accession>
<evidence type="ECO:0000313" key="2">
    <source>
        <dbReference type="EMBL" id="QQM44602.1"/>
    </source>
</evidence>
<reference evidence="2 3" key="1">
    <citation type="submission" date="2020-12" db="EMBL/GenBank/DDBJ databases">
        <title>A novel species.</title>
        <authorList>
            <person name="Li K."/>
        </authorList>
    </citation>
    <scope>NUCLEOTIDE SEQUENCE [LARGE SCALE GENOMIC DNA]</scope>
    <source>
        <strain evidence="2 3">ZYC-3</strain>
    </source>
</reference>
<dbReference type="EMBL" id="CP066831">
    <property type="protein sequence ID" value="QQM44602.1"/>
    <property type="molecule type" value="Genomic_DNA"/>
</dbReference>
<dbReference type="RefSeq" id="WP_200399448.1">
    <property type="nucleotide sequence ID" value="NZ_CP066831.1"/>
</dbReference>
<protein>
    <submittedName>
        <fullName evidence="2">DUF58 domain-containing protein</fullName>
    </submittedName>
</protein>
<sequence>MSGTPTLSELTPEQALKHLELLFTRRPDGLLQGDHPGLVPGPGTEVSETRPYVIGDDVRRMDWNATARTTVPHVRLTLADRELTTWIVLDASASMDFGTARMEKRDLAVGAAAAVAFLTERAGNRLGAQITGPDGIQRIPPRTGRHHLLTILRAALDRPRVAAGGSADARHSLADALRSLRTLPGSGLVAVVSDFLETGWEQPLRTIAHRHQILAVETVDPRELELPAVGLLNVVDPETGIRREIPTHSRRLRERYAEAALEQRALIKACIRRAGAAHLRLRTDRDWVRDVVRHVEEQRRRSGGGAA</sequence>
<dbReference type="PANTHER" id="PTHR33608:SF6">
    <property type="entry name" value="BLL2464 PROTEIN"/>
    <property type="match status" value="1"/>
</dbReference>
<dbReference type="Proteomes" id="UP000595636">
    <property type="component" value="Chromosome"/>
</dbReference>
<dbReference type="AlphaFoldDB" id="A0A7T7L184"/>
<dbReference type="PANTHER" id="PTHR33608">
    <property type="entry name" value="BLL2464 PROTEIN"/>
    <property type="match status" value="1"/>
</dbReference>
<feature type="domain" description="DUF58" evidence="1">
    <location>
        <begin position="48"/>
        <end position="265"/>
    </location>
</feature>
<gene>
    <name evidence="2" type="ORF">JEQ17_37825</name>
</gene>
<dbReference type="InterPro" id="IPR002881">
    <property type="entry name" value="DUF58"/>
</dbReference>
<dbReference type="Pfam" id="PF01882">
    <property type="entry name" value="DUF58"/>
    <property type="match status" value="1"/>
</dbReference>
<organism evidence="2 3">
    <name type="scientific">Streptomyces liliifuscus</name>
    <dbReference type="NCBI Taxonomy" id="2797636"/>
    <lineage>
        <taxon>Bacteria</taxon>
        <taxon>Bacillati</taxon>
        <taxon>Actinomycetota</taxon>
        <taxon>Actinomycetes</taxon>
        <taxon>Kitasatosporales</taxon>
        <taxon>Streptomycetaceae</taxon>
        <taxon>Streptomyces</taxon>
    </lineage>
</organism>
<evidence type="ECO:0000313" key="3">
    <source>
        <dbReference type="Proteomes" id="UP000595636"/>
    </source>
</evidence>
<name>A0A7T7L184_9ACTN</name>
<proteinExistence type="predicted"/>